<comment type="subcellular location">
    <subcellularLocation>
        <location evidence="1">Cell membrane</location>
        <topology evidence="1">Multi-pass membrane protein</topology>
    </subcellularLocation>
</comment>
<dbReference type="PROSITE" id="PS00216">
    <property type="entry name" value="SUGAR_TRANSPORT_1"/>
    <property type="match status" value="1"/>
</dbReference>
<feature type="transmembrane region" description="Helical" evidence="8">
    <location>
        <begin position="305"/>
        <end position="324"/>
    </location>
</feature>
<dbReference type="PANTHER" id="PTHR23502">
    <property type="entry name" value="MAJOR FACILITATOR SUPERFAMILY"/>
    <property type="match status" value="1"/>
</dbReference>
<evidence type="ECO:0000256" key="1">
    <source>
        <dbReference type="ARBA" id="ARBA00004651"/>
    </source>
</evidence>
<evidence type="ECO:0000256" key="8">
    <source>
        <dbReference type="SAM" id="Phobius"/>
    </source>
</evidence>
<feature type="transmembrane region" description="Helical" evidence="8">
    <location>
        <begin position="213"/>
        <end position="234"/>
    </location>
</feature>
<keyword evidence="4" id="KW-1003">Cell membrane</keyword>
<feature type="transmembrane region" description="Helical" evidence="8">
    <location>
        <begin position="101"/>
        <end position="122"/>
    </location>
</feature>
<name>A0A5R8Y0H8_9BACT</name>
<evidence type="ECO:0000256" key="6">
    <source>
        <dbReference type="ARBA" id="ARBA00022989"/>
    </source>
</evidence>
<dbReference type="NCBIfam" id="TIGR00710">
    <property type="entry name" value="efflux_Bcr_CflA"/>
    <property type="match status" value="1"/>
</dbReference>
<dbReference type="InterPro" id="IPR020846">
    <property type="entry name" value="MFS_dom"/>
</dbReference>
<feature type="transmembrane region" description="Helical" evidence="8">
    <location>
        <begin position="246"/>
        <end position="265"/>
    </location>
</feature>
<dbReference type="SUPFAM" id="SSF103473">
    <property type="entry name" value="MFS general substrate transporter"/>
    <property type="match status" value="1"/>
</dbReference>
<dbReference type="GO" id="GO:1990961">
    <property type="term" value="P:xenobiotic detoxification by transmembrane export across the plasma membrane"/>
    <property type="evidence" value="ECO:0007669"/>
    <property type="project" value="InterPro"/>
</dbReference>
<feature type="transmembrane region" description="Helical" evidence="8">
    <location>
        <begin position="277"/>
        <end position="293"/>
    </location>
</feature>
<dbReference type="InterPro" id="IPR005829">
    <property type="entry name" value="Sugar_transporter_CS"/>
</dbReference>
<accession>A0A5R8Y0H8</accession>
<dbReference type="GO" id="GO:0005886">
    <property type="term" value="C:plasma membrane"/>
    <property type="evidence" value="ECO:0007669"/>
    <property type="project" value="UniProtKB-SubCell"/>
</dbReference>
<dbReference type="AlphaFoldDB" id="A0A5R8Y0H8"/>
<dbReference type="OrthoDB" id="9814303at2"/>
<keyword evidence="11" id="KW-1185">Reference proteome</keyword>
<dbReference type="Pfam" id="PF07690">
    <property type="entry name" value="MFS_1"/>
    <property type="match status" value="1"/>
</dbReference>
<gene>
    <name evidence="10" type="ORF">FDK22_10410</name>
</gene>
<dbReference type="Gene3D" id="1.20.1720.10">
    <property type="entry name" value="Multidrug resistance protein D"/>
    <property type="match status" value="1"/>
</dbReference>
<keyword evidence="5 8" id="KW-0812">Transmembrane</keyword>
<feature type="transmembrane region" description="Helical" evidence="8">
    <location>
        <begin position="331"/>
        <end position="355"/>
    </location>
</feature>
<keyword evidence="3" id="KW-0813">Transport</keyword>
<comment type="similarity">
    <text evidence="2">Belongs to the major facilitator superfamily. Bcr/CmlA family.</text>
</comment>
<evidence type="ECO:0000256" key="2">
    <source>
        <dbReference type="ARBA" id="ARBA00006236"/>
    </source>
</evidence>
<comment type="caution">
    <text evidence="10">The sequence shown here is derived from an EMBL/GenBank/DDBJ whole genome shotgun (WGS) entry which is preliminary data.</text>
</comment>
<dbReference type="Proteomes" id="UP000308901">
    <property type="component" value="Unassembled WGS sequence"/>
</dbReference>
<feature type="transmembrane region" description="Helical" evidence="8">
    <location>
        <begin position="165"/>
        <end position="184"/>
    </location>
</feature>
<proteinExistence type="inferred from homology"/>
<evidence type="ECO:0000313" key="11">
    <source>
        <dbReference type="Proteomes" id="UP000308901"/>
    </source>
</evidence>
<dbReference type="InterPro" id="IPR004812">
    <property type="entry name" value="Efflux_drug-R_Bcr/CmlA"/>
</dbReference>
<feature type="transmembrane region" description="Helical" evidence="8">
    <location>
        <begin position="361"/>
        <end position="379"/>
    </location>
</feature>
<dbReference type="EMBL" id="VANU01000004">
    <property type="protein sequence ID" value="TLP37720.1"/>
    <property type="molecule type" value="Genomic_DNA"/>
</dbReference>
<evidence type="ECO:0000256" key="7">
    <source>
        <dbReference type="ARBA" id="ARBA00023136"/>
    </source>
</evidence>
<dbReference type="RefSeq" id="WP_138152900.1">
    <property type="nucleotide sequence ID" value="NZ_VANU01000004.1"/>
</dbReference>
<feature type="transmembrane region" description="Helical" evidence="8">
    <location>
        <begin position="134"/>
        <end position="159"/>
    </location>
</feature>
<dbReference type="InterPro" id="IPR036259">
    <property type="entry name" value="MFS_trans_sf"/>
</dbReference>
<feature type="domain" description="Major facilitator superfamily (MFS) profile" evidence="9">
    <location>
        <begin position="7"/>
        <end position="383"/>
    </location>
</feature>
<keyword evidence="6 8" id="KW-1133">Transmembrane helix</keyword>
<evidence type="ECO:0000256" key="5">
    <source>
        <dbReference type="ARBA" id="ARBA00022692"/>
    </source>
</evidence>
<dbReference type="PANTHER" id="PTHR23502:SF132">
    <property type="entry name" value="POLYAMINE TRANSPORTER 2-RELATED"/>
    <property type="match status" value="1"/>
</dbReference>
<keyword evidence="7 8" id="KW-0472">Membrane</keyword>
<evidence type="ECO:0000313" key="10">
    <source>
        <dbReference type="EMBL" id="TLP37720.1"/>
    </source>
</evidence>
<evidence type="ECO:0000256" key="3">
    <source>
        <dbReference type="ARBA" id="ARBA00022448"/>
    </source>
</evidence>
<feature type="transmembrane region" description="Helical" evidence="8">
    <location>
        <begin position="48"/>
        <end position="66"/>
    </location>
</feature>
<dbReference type="InterPro" id="IPR011701">
    <property type="entry name" value="MFS"/>
</dbReference>
<sequence>MKKLTNHIYLAILLALLASLGPMGIDTYIPSIPDISSSFNVSIEKVELSIAIFLIGLSVGQIFGGVISDRFGRRSSSIYGLIGFSFFSFLIIFSHSIYEIWIYRFFEAFCGGIVLVNASAVVRDKFKGNEAAKVFSIIGTVRSVAPLIAPAIGAFIIHFFPWEAVFIFLTVYPLIILFIVQKYLDNTKSDEKQNILNSFYLVLSNKKAMISMFVLGLSFSGIFVFISKASFIYIESFNISTDLFPLYFSSHFVALMVFTKFNITLLKHFEIIKIMKITLLIQVFICILFLLNYKDITLIETMIYLIIYTGLMGFIFGNSLALAMNSFSKNAGVASSVAGVLQFGMASLVSAIVLSFKSEDFFILAISILVLTLASFFILGKYKEN</sequence>
<evidence type="ECO:0000259" key="9">
    <source>
        <dbReference type="PROSITE" id="PS50850"/>
    </source>
</evidence>
<dbReference type="GO" id="GO:0042910">
    <property type="term" value="F:xenobiotic transmembrane transporter activity"/>
    <property type="evidence" value="ECO:0007669"/>
    <property type="project" value="InterPro"/>
</dbReference>
<dbReference type="PROSITE" id="PS50850">
    <property type="entry name" value="MFS"/>
    <property type="match status" value="1"/>
</dbReference>
<feature type="transmembrane region" description="Helical" evidence="8">
    <location>
        <begin position="78"/>
        <end position="95"/>
    </location>
</feature>
<evidence type="ECO:0000256" key="4">
    <source>
        <dbReference type="ARBA" id="ARBA00022475"/>
    </source>
</evidence>
<protein>
    <submittedName>
        <fullName evidence="10">Multidrug effflux MFS transporter</fullName>
    </submittedName>
</protein>
<organism evidence="10 11">
    <name type="scientific">Arcobacter arenosus</name>
    <dbReference type="NCBI Taxonomy" id="2576037"/>
    <lineage>
        <taxon>Bacteria</taxon>
        <taxon>Pseudomonadati</taxon>
        <taxon>Campylobacterota</taxon>
        <taxon>Epsilonproteobacteria</taxon>
        <taxon>Campylobacterales</taxon>
        <taxon>Arcobacteraceae</taxon>
        <taxon>Arcobacter</taxon>
    </lineage>
</organism>
<reference evidence="10 11" key="1">
    <citation type="submission" date="2019-05" db="EMBL/GenBank/DDBJ databases">
        <title>Arcobacter sp. nov., isolated from sea sediment.</title>
        <authorList>
            <person name="Kim W."/>
        </authorList>
    </citation>
    <scope>NUCLEOTIDE SEQUENCE [LARGE SCALE GENOMIC DNA]</scope>
    <source>
        <strain evidence="10 11">CAU 1517</strain>
    </source>
</reference>